<dbReference type="RefSeq" id="WP_103719352.1">
    <property type="nucleotide sequence ID" value="NZ_PQFZ01000010.1"/>
</dbReference>
<name>A0A2S4M5H2_9HYPH</name>
<organism evidence="2 3">
    <name type="scientific">Bosea psychrotolerans</name>
    <dbReference type="NCBI Taxonomy" id="1871628"/>
    <lineage>
        <taxon>Bacteria</taxon>
        <taxon>Pseudomonadati</taxon>
        <taxon>Pseudomonadota</taxon>
        <taxon>Alphaproteobacteria</taxon>
        <taxon>Hyphomicrobiales</taxon>
        <taxon>Boseaceae</taxon>
        <taxon>Bosea</taxon>
    </lineage>
</organism>
<evidence type="ECO:0008006" key="4">
    <source>
        <dbReference type="Google" id="ProtNLM"/>
    </source>
</evidence>
<dbReference type="Proteomes" id="UP000236919">
    <property type="component" value="Unassembled WGS sequence"/>
</dbReference>
<evidence type="ECO:0000313" key="2">
    <source>
        <dbReference type="EMBL" id="POR49963.1"/>
    </source>
</evidence>
<keyword evidence="3" id="KW-1185">Reference proteome</keyword>
<feature type="signal peptide" evidence="1">
    <location>
        <begin position="1"/>
        <end position="27"/>
    </location>
</feature>
<reference evidence="2 3" key="1">
    <citation type="submission" date="2018-01" db="EMBL/GenBank/DDBJ databases">
        <title>Genomic Encyclopedia of Type Strains, Phase III (KMG-III): the genomes of soil and plant-associated and newly described type strains.</title>
        <authorList>
            <person name="Whitman W."/>
        </authorList>
    </citation>
    <scope>NUCLEOTIDE SEQUENCE [LARGE SCALE GENOMIC DNA]</scope>
    <source>
        <strain evidence="2 3">1131</strain>
    </source>
</reference>
<proteinExistence type="predicted"/>
<accession>A0A2S4M5H2</accession>
<sequence length="82" mass="9494">MDRRSFILSLIGGAAAASAGAVAMAQAAPVMLAPEPVDAKPAEPQAARSLDDADAEFSRYHRRYHRRHYRRHYRRHRRYYRR</sequence>
<dbReference type="EMBL" id="PQFZ01000010">
    <property type="protein sequence ID" value="POR49963.1"/>
    <property type="molecule type" value="Genomic_DNA"/>
</dbReference>
<keyword evidence="1" id="KW-0732">Signal</keyword>
<protein>
    <recommendedName>
        <fullName evidence="4">Secreted protein</fullName>
    </recommendedName>
</protein>
<dbReference type="AlphaFoldDB" id="A0A2S4M5H2"/>
<gene>
    <name evidence="2" type="ORF">CYD53_11081</name>
</gene>
<evidence type="ECO:0000313" key="3">
    <source>
        <dbReference type="Proteomes" id="UP000236919"/>
    </source>
</evidence>
<evidence type="ECO:0000256" key="1">
    <source>
        <dbReference type="SAM" id="SignalP"/>
    </source>
</evidence>
<comment type="caution">
    <text evidence="2">The sequence shown here is derived from an EMBL/GenBank/DDBJ whole genome shotgun (WGS) entry which is preliminary data.</text>
</comment>
<feature type="chain" id="PRO_5015422299" description="Secreted protein" evidence="1">
    <location>
        <begin position="28"/>
        <end position="82"/>
    </location>
</feature>